<reference evidence="9 10" key="1">
    <citation type="journal article" date="2015" name="BMC Genomics">
        <title>Comparative genomics and metabolic profiling of the genus Lysobacter.</title>
        <authorList>
            <person name="de Bruijn I."/>
            <person name="Cheng X."/>
            <person name="de Jager V."/>
            <person name="Exposito R.G."/>
            <person name="Watrous J."/>
            <person name="Patel N."/>
            <person name="Postma J."/>
            <person name="Dorrestein P.C."/>
            <person name="Kobayashi D."/>
            <person name="Raaijmakers J.M."/>
        </authorList>
    </citation>
    <scope>NUCLEOTIDE SEQUENCE [LARGE SCALE GENOMIC DNA]</scope>
    <source>
        <strain evidence="9 10">76</strain>
    </source>
</reference>
<dbReference type="EC" id="3.1.2.20" evidence="5"/>
<keyword evidence="10" id="KW-1185">Reference proteome</keyword>
<name>A0A0S2F4M5_LYSAN</name>
<dbReference type="PANTHER" id="PTHR43240">
    <property type="entry name" value="1,4-DIHYDROXY-2-NAPHTHOYL-COA THIOESTERASE 1"/>
    <property type="match status" value="1"/>
</dbReference>
<dbReference type="GO" id="GO:0047617">
    <property type="term" value="F:fatty acyl-CoA hydrolase activity"/>
    <property type="evidence" value="ECO:0007669"/>
    <property type="project" value="UniProtKB-EC"/>
</dbReference>
<evidence type="ECO:0000313" key="9">
    <source>
        <dbReference type="EMBL" id="ALN78353.1"/>
    </source>
</evidence>
<dbReference type="InterPro" id="IPR006683">
    <property type="entry name" value="Thioestr_dom"/>
</dbReference>
<dbReference type="InterPro" id="IPR003736">
    <property type="entry name" value="PAAI_dom"/>
</dbReference>
<evidence type="ECO:0000256" key="6">
    <source>
        <dbReference type="ARBA" id="ARBA00040062"/>
    </source>
</evidence>
<feature type="domain" description="Thioesterase" evidence="8">
    <location>
        <begin position="59"/>
        <end position="129"/>
    </location>
</feature>
<dbReference type="AlphaFoldDB" id="A0A0S2F4M5"/>
<evidence type="ECO:0000256" key="2">
    <source>
        <dbReference type="ARBA" id="ARBA00035880"/>
    </source>
</evidence>
<dbReference type="NCBIfam" id="TIGR00369">
    <property type="entry name" value="unchar_dom_1"/>
    <property type="match status" value="1"/>
</dbReference>
<evidence type="ECO:0000256" key="7">
    <source>
        <dbReference type="ARBA" id="ARBA00048062"/>
    </source>
</evidence>
<gene>
    <name evidence="9" type="ORF">LA76x_0191</name>
</gene>
<evidence type="ECO:0000256" key="4">
    <source>
        <dbReference type="ARBA" id="ARBA00038381"/>
    </source>
</evidence>
<comment type="similarity">
    <text evidence="4">Belongs to the YigI thioesterase family.</text>
</comment>
<evidence type="ECO:0000313" key="10">
    <source>
        <dbReference type="Proteomes" id="UP000060787"/>
    </source>
</evidence>
<dbReference type="Pfam" id="PF03061">
    <property type="entry name" value="4HBT"/>
    <property type="match status" value="1"/>
</dbReference>
<protein>
    <recommendedName>
        <fullName evidence="6">Medium/long-chain acyl-CoA thioesterase YigI</fullName>
        <ecNumber evidence="5">3.1.2.20</ecNumber>
    </recommendedName>
</protein>
<dbReference type="Proteomes" id="UP000060787">
    <property type="component" value="Chromosome"/>
</dbReference>
<evidence type="ECO:0000256" key="1">
    <source>
        <dbReference type="ARBA" id="ARBA00022801"/>
    </source>
</evidence>
<dbReference type="PANTHER" id="PTHR43240:SF20">
    <property type="entry name" value="MEDIUM_LONG-CHAIN ACYL-COA THIOESTERASE YIGI"/>
    <property type="match status" value="1"/>
</dbReference>
<comment type="catalytic activity">
    <reaction evidence="2">
        <text>a fatty acyl-CoA + H2O = a fatty acid + CoA + H(+)</text>
        <dbReference type="Rhea" id="RHEA:16781"/>
        <dbReference type="ChEBI" id="CHEBI:15377"/>
        <dbReference type="ChEBI" id="CHEBI:15378"/>
        <dbReference type="ChEBI" id="CHEBI:28868"/>
        <dbReference type="ChEBI" id="CHEBI:57287"/>
        <dbReference type="ChEBI" id="CHEBI:77636"/>
        <dbReference type="EC" id="3.1.2.20"/>
    </reaction>
</comment>
<organism evidence="9 10">
    <name type="scientific">Lysobacter antibioticus</name>
    <dbReference type="NCBI Taxonomy" id="84531"/>
    <lineage>
        <taxon>Bacteria</taxon>
        <taxon>Pseudomonadati</taxon>
        <taxon>Pseudomonadota</taxon>
        <taxon>Gammaproteobacteria</taxon>
        <taxon>Lysobacterales</taxon>
        <taxon>Lysobacteraceae</taxon>
        <taxon>Lysobacter</taxon>
    </lineage>
</organism>
<dbReference type="Gene3D" id="3.10.129.10">
    <property type="entry name" value="Hotdog Thioesterase"/>
    <property type="match status" value="1"/>
</dbReference>
<dbReference type="STRING" id="84531.LA76x_0191"/>
<proteinExistence type="inferred from homology"/>
<dbReference type="CDD" id="cd03443">
    <property type="entry name" value="PaaI_thioesterase"/>
    <property type="match status" value="1"/>
</dbReference>
<accession>A0A0S2F4M5</accession>
<dbReference type="SUPFAM" id="SSF54637">
    <property type="entry name" value="Thioesterase/thiol ester dehydrase-isomerase"/>
    <property type="match status" value="1"/>
</dbReference>
<evidence type="ECO:0000256" key="5">
    <source>
        <dbReference type="ARBA" id="ARBA00038894"/>
    </source>
</evidence>
<comment type="catalytic activity">
    <reaction evidence="7">
        <text>a medium-chain fatty acyl-CoA + H2O = a medium-chain fatty acid + CoA + H(+)</text>
        <dbReference type="Rhea" id="RHEA:68184"/>
        <dbReference type="ChEBI" id="CHEBI:15377"/>
        <dbReference type="ChEBI" id="CHEBI:15378"/>
        <dbReference type="ChEBI" id="CHEBI:57287"/>
        <dbReference type="ChEBI" id="CHEBI:59558"/>
        <dbReference type="ChEBI" id="CHEBI:90546"/>
    </reaction>
</comment>
<keyword evidence="1" id="KW-0378">Hydrolase</keyword>
<evidence type="ECO:0000256" key="3">
    <source>
        <dbReference type="ARBA" id="ARBA00036002"/>
    </source>
</evidence>
<comment type="catalytic activity">
    <reaction evidence="3">
        <text>a long-chain fatty acyl-CoA + H2O = a long-chain fatty acid + CoA + H(+)</text>
        <dbReference type="Rhea" id="RHEA:67680"/>
        <dbReference type="ChEBI" id="CHEBI:15377"/>
        <dbReference type="ChEBI" id="CHEBI:15378"/>
        <dbReference type="ChEBI" id="CHEBI:57287"/>
        <dbReference type="ChEBI" id="CHEBI:57560"/>
        <dbReference type="ChEBI" id="CHEBI:83139"/>
    </reaction>
</comment>
<dbReference type="InterPro" id="IPR029069">
    <property type="entry name" value="HotDog_dom_sf"/>
</dbReference>
<evidence type="ECO:0000259" key="8">
    <source>
        <dbReference type="Pfam" id="PF03061"/>
    </source>
</evidence>
<dbReference type="KEGG" id="lab:LA76x_0191"/>
<dbReference type="EMBL" id="CP011129">
    <property type="protein sequence ID" value="ALN78353.1"/>
    <property type="molecule type" value="Genomic_DNA"/>
</dbReference>
<dbReference type="RefSeq" id="WP_057916184.1">
    <property type="nucleotide sequence ID" value="NZ_CP011129.1"/>
</dbReference>
<sequence length="151" mass="15880">MSDPTKRADEVDSDVAARVRDSFARQGLMAHLGAELAELSSGRVVIRLPYRDELTQQDGFFHAGASSAIADSAGGYAGLTVFPAGSSVLTVEYKINLVAPARGEHLEAVGSVIRSGRTLTVCQLEVFAVAGSERTLVAVGQQTLFCLPAKS</sequence>
<dbReference type="PATRIC" id="fig|84531.8.peg.196"/>